<evidence type="ECO:0000313" key="1">
    <source>
        <dbReference type="EMBL" id="KAF5825456.1"/>
    </source>
</evidence>
<sequence>TKTRLWESAWWMRSLSTVNCGFESSGRDIQARATPGSRLRTFSLFPCFGSGRTQSVSAVKASGTWRTLLWYQSLCLMHNQTRLVLFNFVQLAAVMPTC</sequence>
<protein>
    <submittedName>
        <fullName evidence="1">Uncharacterized protein</fullName>
    </submittedName>
</protein>
<accession>A0ABQ7FSA9</accession>
<name>A0ABQ7FSA9_DUNSA</name>
<dbReference type="EMBL" id="MU072956">
    <property type="protein sequence ID" value="KAF5825456.1"/>
    <property type="molecule type" value="Genomic_DNA"/>
</dbReference>
<keyword evidence="2" id="KW-1185">Reference proteome</keyword>
<gene>
    <name evidence="1" type="ORF">DUNSADRAFT_9708</name>
</gene>
<organism evidence="1 2">
    <name type="scientific">Dunaliella salina</name>
    <name type="common">Green alga</name>
    <name type="synonym">Protococcus salinus</name>
    <dbReference type="NCBI Taxonomy" id="3046"/>
    <lineage>
        <taxon>Eukaryota</taxon>
        <taxon>Viridiplantae</taxon>
        <taxon>Chlorophyta</taxon>
        <taxon>core chlorophytes</taxon>
        <taxon>Chlorophyceae</taxon>
        <taxon>CS clade</taxon>
        <taxon>Chlamydomonadales</taxon>
        <taxon>Dunaliellaceae</taxon>
        <taxon>Dunaliella</taxon>
    </lineage>
</organism>
<evidence type="ECO:0000313" key="2">
    <source>
        <dbReference type="Proteomes" id="UP000815325"/>
    </source>
</evidence>
<dbReference type="Proteomes" id="UP000815325">
    <property type="component" value="Unassembled WGS sequence"/>
</dbReference>
<comment type="caution">
    <text evidence="1">The sequence shown here is derived from an EMBL/GenBank/DDBJ whole genome shotgun (WGS) entry which is preliminary data.</text>
</comment>
<reference evidence="1" key="1">
    <citation type="submission" date="2017-08" db="EMBL/GenBank/DDBJ databases">
        <authorList>
            <person name="Polle J.E."/>
            <person name="Barry K."/>
            <person name="Cushman J."/>
            <person name="Schmutz J."/>
            <person name="Tran D."/>
            <person name="Hathwaick L.T."/>
            <person name="Yim W.C."/>
            <person name="Jenkins J."/>
            <person name="Mckie-Krisberg Z.M."/>
            <person name="Prochnik S."/>
            <person name="Lindquist E."/>
            <person name="Dockter R.B."/>
            <person name="Adam C."/>
            <person name="Molina H."/>
            <person name="Bunkerborg J."/>
            <person name="Jin E."/>
            <person name="Buchheim M."/>
            <person name="Magnuson J."/>
        </authorList>
    </citation>
    <scope>NUCLEOTIDE SEQUENCE</scope>
    <source>
        <strain evidence="1">CCAP 19/18</strain>
    </source>
</reference>
<proteinExistence type="predicted"/>
<feature type="non-terminal residue" evidence="1">
    <location>
        <position position="1"/>
    </location>
</feature>